<evidence type="ECO:0000313" key="2">
    <source>
        <dbReference type="Proteomes" id="UP000217954"/>
    </source>
</evidence>
<sequence length="330" mass="35595">MVVSVEVSDLRGWSKQVSRAGADMYAGNDYAEKYLNDANFGKILELITGEYRELLPKVQTTLDTDGERLRKSGLALEYAADDYHQRDHNFASEIAKADGSLAVTDDGVASGFEDVTTGASHLMPPTSNGQQLPEVSLGMLFDTICDVIIKVGGPDIRQSLTSFIAGDVSKAATQVSAWQHLASCAETVRQNLERGQTAITKTWTGNAATAQSAYFQRWNGSIGGQKSALEQMGNYLKDAVEQAVSFAQVTIDIVKTVISLVSAAWSNAAIPLWGQWKAIKTVKEAITTLNSARKVLMVFMNLLKSIVDFIKASYLVFTSESLPPAPTAGG</sequence>
<dbReference type="KEGG" id="mste:MSTE_05019"/>
<dbReference type="Gene3D" id="1.10.287.1060">
    <property type="entry name" value="ESAT-6-like"/>
    <property type="match status" value="1"/>
</dbReference>
<organism evidence="1 2">
    <name type="scientific">[Mycobacterium] stephanolepidis</name>
    <dbReference type="NCBI Taxonomy" id="1520670"/>
    <lineage>
        <taxon>Bacteria</taxon>
        <taxon>Bacillati</taxon>
        <taxon>Actinomycetota</taxon>
        <taxon>Actinomycetes</taxon>
        <taxon>Mycobacteriales</taxon>
        <taxon>Mycobacteriaceae</taxon>
        <taxon>Mycobacteroides</taxon>
    </lineage>
</organism>
<name>A0A1Z4F525_9MYCO</name>
<dbReference type="InterPro" id="IPR036689">
    <property type="entry name" value="ESAT-6-like_sf"/>
</dbReference>
<dbReference type="AlphaFoldDB" id="A0A1Z4F525"/>
<proteinExistence type="predicted"/>
<gene>
    <name evidence="1" type="ORF">MSTE_05019</name>
</gene>
<protein>
    <submittedName>
        <fullName evidence="1">Uncharacterized protein</fullName>
    </submittedName>
</protein>
<evidence type="ECO:0000313" key="1">
    <source>
        <dbReference type="EMBL" id="BAY00311.1"/>
    </source>
</evidence>
<dbReference type="EMBL" id="AP018165">
    <property type="protein sequence ID" value="BAY00311.1"/>
    <property type="molecule type" value="Genomic_DNA"/>
</dbReference>
<dbReference type="Pfam" id="PF06013">
    <property type="entry name" value="WXG100"/>
    <property type="match status" value="1"/>
</dbReference>
<dbReference type="OrthoDB" id="3762199at2"/>
<dbReference type="SUPFAM" id="SSF140453">
    <property type="entry name" value="EsxAB dimer-like"/>
    <property type="match status" value="1"/>
</dbReference>
<reference evidence="2" key="1">
    <citation type="journal article" date="2017" name="Genome Announc.">
        <title>Complete Genome Sequence of Mycobacterium stephanolepidis.</title>
        <authorList>
            <person name="Fukano H."/>
            <person name="Yoshida M."/>
            <person name="Katayama Y."/>
            <person name="Omatsu T."/>
            <person name="Mizutani T."/>
            <person name="Kurata O."/>
            <person name="Wada S."/>
            <person name="Hoshino Y."/>
        </authorList>
    </citation>
    <scope>NUCLEOTIDE SEQUENCE [LARGE SCALE GENOMIC DNA]</scope>
    <source>
        <strain evidence="2">NJB0901</strain>
    </source>
</reference>
<dbReference type="RefSeq" id="WP_096505204.1">
    <property type="nucleotide sequence ID" value="NZ_AP018165.1"/>
</dbReference>
<dbReference type="InterPro" id="IPR010310">
    <property type="entry name" value="T7SS_ESAT-6-like"/>
</dbReference>
<keyword evidence="2" id="KW-1185">Reference proteome</keyword>
<dbReference type="Proteomes" id="UP000217954">
    <property type="component" value="Chromosome"/>
</dbReference>
<accession>A0A1Z4F525</accession>
<reference evidence="1 2" key="2">
    <citation type="journal article" date="2017" name="Int. J. Syst. Evol. Microbiol.">
        <title>Mycobacterium stephanolepidis sp. nov., a rapidly growing species related to Mycobacterium chelonae, isolated from marine teleost fish, Stephanolepis cirrhifer.</title>
        <authorList>
            <person name="Fukano H."/>
            <person name="Wada S."/>
            <person name="Kurata O."/>
            <person name="Katayama K."/>
            <person name="Fujiwara N."/>
            <person name="Hoshino Y."/>
        </authorList>
    </citation>
    <scope>NUCLEOTIDE SEQUENCE [LARGE SCALE GENOMIC DNA]</scope>
    <source>
        <strain evidence="1 2">NJB0901</strain>
    </source>
</reference>